<dbReference type="OrthoDB" id="1884855at2759"/>
<evidence type="ECO:0000256" key="1">
    <source>
        <dbReference type="ARBA" id="ARBA00004629"/>
    </source>
</evidence>
<dbReference type="EMBL" id="LVYI01000001">
    <property type="protein sequence ID" value="OAP64414.1"/>
    <property type="molecule type" value="Genomic_DNA"/>
</dbReference>
<name>A0A178ZX99_9EURO</name>
<dbReference type="InterPro" id="IPR008685">
    <property type="entry name" value="Centromere_Mis12"/>
</dbReference>
<evidence type="ECO:0000256" key="5">
    <source>
        <dbReference type="ARBA" id="ARBA00022776"/>
    </source>
</evidence>
<evidence type="ECO:0000256" key="7">
    <source>
        <dbReference type="ARBA" id="ARBA00023054"/>
    </source>
</evidence>
<evidence type="ECO:0000313" key="12">
    <source>
        <dbReference type="Proteomes" id="UP000078343"/>
    </source>
</evidence>
<keyword evidence="12" id="KW-1185">Reference proteome</keyword>
<protein>
    <submittedName>
        <fullName evidence="11">Uncharacterized protein</fullName>
    </submittedName>
</protein>
<sequence length="305" mass="33754">MADSSQGATSLLTEHLQYTPLSLIDDIINSVNNFVYQGVGSLETGLLTTPPEKLGFKAVKAIGDDGVEELEFPEAKKEIEEGLHKLETLLNSTVDKNFDKFEIYVLRNILSVPAELVNWVQLSHYENISFPPTENAPTVESVQLLRRKLAASRTVSNALAEEYKRNEAILRQLRTLIGNTQTTPTNLSFLMNGASAQTFNVSQHTESRPLTANTHFAVSQLPALKSLLAELRPKLASLKDTDMNVSSAKDELKEERRGYIEQRTRSHLERNGEASGEDSTALSGKRVDPDEVQALEKVASIFDSV</sequence>
<keyword evidence="3" id="KW-0158">Chromosome</keyword>
<dbReference type="STRING" id="1367422.A0A178ZX99"/>
<dbReference type="Pfam" id="PF05859">
    <property type="entry name" value="Mis12"/>
    <property type="match status" value="1"/>
</dbReference>
<dbReference type="GO" id="GO:0000070">
    <property type="term" value="P:mitotic sister chromatid segregation"/>
    <property type="evidence" value="ECO:0007669"/>
    <property type="project" value="TreeGrafter"/>
</dbReference>
<evidence type="ECO:0000313" key="11">
    <source>
        <dbReference type="EMBL" id="OAP64414.1"/>
    </source>
</evidence>
<dbReference type="GO" id="GO:0051382">
    <property type="term" value="P:kinetochore assembly"/>
    <property type="evidence" value="ECO:0007669"/>
    <property type="project" value="TreeGrafter"/>
</dbReference>
<evidence type="ECO:0000256" key="3">
    <source>
        <dbReference type="ARBA" id="ARBA00022454"/>
    </source>
</evidence>
<dbReference type="GO" id="GO:0000444">
    <property type="term" value="C:MIS12/MIND type complex"/>
    <property type="evidence" value="ECO:0007669"/>
    <property type="project" value="TreeGrafter"/>
</dbReference>
<dbReference type="PANTHER" id="PTHR14527:SF2">
    <property type="entry name" value="PROTEIN MIS12 HOMOLOG"/>
    <property type="match status" value="1"/>
</dbReference>
<dbReference type="Proteomes" id="UP000078343">
    <property type="component" value="Unassembled WGS sequence"/>
</dbReference>
<comment type="subcellular location">
    <subcellularLocation>
        <location evidence="1">Chromosome</location>
        <location evidence="1">Centromere</location>
        <location evidence="1">Kinetochore</location>
    </subcellularLocation>
</comment>
<keyword evidence="9" id="KW-0137">Centromere</keyword>
<feature type="compositionally biased region" description="Basic and acidic residues" evidence="10">
    <location>
        <begin position="245"/>
        <end position="272"/>
    </location>
</feature>
<dbReference type="AlphaFoldDB" id="A0A178ZX99"/>
<evidence type="ECO:0000256" key="10">
    <source>
        <dbReference type="SAM" id="MobiDB-lite"/>
    </source>
</evidence>
<keyword evidence="7" id="KW-0175">Coiled coil</keyword>
<dbReference type="GO" id="GO:0051301">
    <property type="term" value="P:cell division"/>
    <property type="evidence" value="ECO:0007669"/>
    <property type="project" value="UniProtKB-KW"/>
</dbReference>
<feature type="region of interest" description="Disordered" evidence="10">
    <location>
        <begin position="245"/>
        <end position="289"/>
    </location>
</feature>
<keyword evidence="4" id="KW-0132">Cell division</keyword>
<dbReference type="PANTHER" id="PTHR14527">
    <property type="entry name" value="PROTEIN MIS12 HOMOLOG"/>
    <property type="match status" value="1"/>
</dbReference>
<keyword evidence="5" id="KW-0498">Mitosis</keyword>
<keyword evidence="6" id="KW-0995">Kinetochore</keyword>
<evidence type="ECO:0000256" key="4">
    <source>
        <dbReference type="ARBA" id="ARBA00022618"/>
    </source>
</evidence>
<gene>
    <name evidence="11" type="ORF">AYL99_00386</name>
</gene>
<organism evidence="11 12">
    <name type="scientific">Fonsecaea erecta</name>
    <dbReference type="NCBI Taxonomy" id="1367422"/>
    <lineage>
        <taxon>Eukaryota</taxon>
        <taxon>Fungi</taxon>
        <taxon>Dikarya</taxon>
        <taxon>Ascomycota</taxon>
        <taxon>Pezizomycotina</taxon>
        <taxon>Eurotiomycetes</taxon>
        <taxon>Chaetothyriomycetidae</taxon>
        <taxon>Chaetothyriales</taxon>
        <taxon>Herpotrichiellaceae</taxon>
        <taxon>Fonsecaea</taxon>
    </lineage>
</organism>
<evidence type="ECO:0000256" key="9">
    <source>
        <dbReference type="ARBA" id="ARBA00023328"/>
    </source>
</evidence>
<comment type="caution">
    <text evidence="11">The sequence shown here is derived from an EMBL/GenBank/DDBJ whole genome shotgun (WGS) entry which is preliminary data.</text>
</comment>
<keyword evidence="8" id="KW-0131">Cell cycle</keyword>
<accession>A0A178ZX99</accession>
<evidence type="ECO:0000256" key="6">
    <source>
        <dbReference type="ARBA" id="ARBA00022838"/>
    </source>
</evidence>
<dbReference type="GO" id="GO:0005634">
    <property type="term" value="C:nucleus"/>
    <property type="evidence" value="ECO:0007669"/>
    <property type="project" value="InterPro"/>
</dbReference>
<reference evidence="11 12" key="1">
    <citation type="submission" date="2016-04" db="EMBL/GenBank/DDBJ databases">
        <title>Draft genome of Fonsecaea erecta CBS 125763.</title>
        <authorList>
            <person name="Weiss V.A."/>
            <person name="Vicente V.A."/>
            <person name="Raittz R.T."/>
            <person name="Moreno L.F."/>
            <person name="De Souza E.M."/>
            <person name="Pedrosa F.O."/>
            <person name="Steffens M.B."/>
            <person name="Faoro H."/>
            <person name="Tadra-Sfeir M.Z."/>
            <person name="Najafzadeh M.J."/>
            <person name="Felipe M.S."/>
            <person name="Teixeira M."/>
            <person name="Sun J."/>
            <person name="Xi L."/>
            <person name="Gomes R."/>
            <person name="De Azevedo C.M."/>
            <person name="Salgado C.G."/>
            <person name="Da Silva M.B."/>
            <person name="Nascimento M.F."/>
            <person name="Queiroz-Telles F."/>
            <person name="Attili D.S."/>
            <person name="Gorbushina A."/>
        </authorList>
    </citation>
    <scope>NUCLEOTIDE SEQUENCE [LARGE SCALE GENOMIC DNA]</scope>
    <source>
        <strain evidence="11 12">CBS 125763</strain>
    </source>
</reference>
<comment type="similarity">
    <text evidence="2">Belongs to the mis12 family.</text>
</comment>
<dbReference type="RefSeq" id="XP_018697781.1">
    <property type="nucleotide sequence ID" value="XM_018831902.1"/>
</dbReference>
<evidence type="ECO:0000256" key="8">
    <source>
        <dbReference type="ARBA" id="ARBA00023306"/>
    </source>
</evidence>
<dbReference type="GeneID" id="30004556"/>
<evidence type="ECO:0000256" key="2">
    <source>
        <dbReference type="ARBA" id="ARBA00008643"/>
    </source>
</evidence>
<proteinExistence type="inferred from homology"/>